<dbReference type="EMBL" id="MPNT01000063">
    <property type="protein sequence ID" value="OJZ63326.1"/>
    <property type="molecule type" value="Genomic_DNA"/>
</dbReference>
<dbReference type="Pfam" id="PF22905">
    <property type="entry name" value="Hydro_N_hd"/>
    <property type="match status" value="1"/>
</dbReference>
<name>A0A1Q4H707_9MYCO</name>
<protein>
    <recommendedName>
        <fullName evidence="5">ESX-1 secretion-associated protein EspA/EspE-like domain-containing protein</fullName>
    </recommendedName>
</protein>
<sequence length="780" mass="83094">MQLKYLTIGELVAGAGGDPWEVNRTLQAGQPGQIAGLATAFHGAGRSTAEADHAFEQARKRFDAAWNHQNGDHPINSSAEVQRTAQALGAQSEQLPKIGADLENIAATLAEAQKTGAAEIATLEGRLQVLDRIIGAAEEDLRHSDLSAQDRQALETLIKDAKADAVEDTKDALDQLHATRDNYSNSLHQAQTNLANDGYDPGRVLGVDGHEAETPEQAEKDVKGALAGDKGAAARVNGVLNSITPDQRAGKVPLTAEQASVLSQLQAQEHGMSIDALNTAEQRLGDEKGMIGNSWQLMSNPNLTFPKTPLQVGAKQGTDTVKGGAAQLPESVQQALNSSGLEYMRQTNDIANIVKDGDKSFQTNTDLDRAMIRKAGAMMDTPLWQHDPASQGQNVERDPAMDPAVSNVLSAMSPDHQVVHDTMTGGDHDKFLQNLTHHAWKDNGQAVGSLFSWTGDAAQGPEAKIAGETARAYADYVGHHASTDLLHLPGNHTLGQVNPDLVQAMGHGLDPYVNNIAGTSGGLPEFGIPLDRTGDVHSGALPLAKGIFSVIDSDPTAARDFNKNAYTQALLHDSSFALNPHRDGYSDQLYDAATLRGLVDVGTHNAYEANEQNGYHQQLSEYDSKKLAYEDGVQAASTAGGWVPGVGKVTGPAIGMLGHNLENDMLGPAPTAPGQTPIQPMDIGNADEHMLDALLGANQHISGLPPEYLVYDHDHPNGRIATLDEMQAKHPDLTAGQYNNVLGPVLSQSLDLPPNEKMSPDQYMVDRYNNVIGVPEPPGK</sequence>
<evidence type="ECO:0000313" key="3">
    <source>
        <dbReference type="EMBL" id="OJZ63326.1"/>
    </source>
</evidence>
<evidence type="ECO:0008006" key="5">
    <source>
        <dbReference type="Google" id="ProtNLM"/>
    </source>
</evidence>
<dbReference type="STRING" id="53378.BRW65_29855"/>
<feature type="domain" description="Predicted hydrolase N-terminal" evidence="1">
    <location>
        <begin position="1"/>
        <end position="195"/>
    </location>
</feature>
<evidence type="ECO:0000313" key="4">
    <source>
        <dbReference type="Proteomes" id="UP000186438"/>
    </source>
</evidence>
<evidence type="ECO:0000259" key="1">
    <source>
        <dbReference type="Pfam" id="PF22905"/>
    </source>
</evidence>
<accession>A0A1Q4H707</accession>
<organism evidence="3 4">
    <name type="scientific">Mycobacterium paraffinicum</name>
    <dbReference type="NCBI Taxonomy" id="53378"/>
    <lineage>
        <taxon>Bacteria</taxon>
        <taxon>Bacillati</taxon>
        <taxon>Actinomycetota</taxon>
        <taxon>Actinomycetes</taxon>
        <taxon>Mycobacteriales</taxon>
        <taxon>Mycobacteriaceae</taxon>
        <taxon>Mycobacterium</taxon>
    </lineage>
</organism>
<keyword evidence="4" id="KW-1185">Reference proteome</keyword>
<gene>
    <name evidence="3" type="ORF">BRW65_29855</name>
</gene>
<feature type="domain" description="TPR repeat" evidence="2">
    <location>
        <begin position="241"/>
        <end position="453"/>
    </location>
</feature>
<dbReference type="AlphaFoldDB" id="A0A1Q4H707"/>
<dbReference type="InterPro" id="IPR057037">
    <property type="entry name" value="TPR_rep_actino"/>
</dbReference>
<dbReference type="Pfam" id="PF23275">
    <property type="entry name" value="TPR_23"/>
    <property type="match status" value="1"/>
</dbReference>
<proteinExistence type="predicted"/>
<dbReference type="Proteomes" id="UP000186438">
    <property type="component" value="Unassembled WGS sequence"/>
</dbReference>
<dbReference type="OrthoDB" id="1187707at2"/>
<dbReference type="RefSeq" id="WP_073881141.1">
    <property type="nucleotide sequence ID" value="NZ_MPNT01000063.1"/>
</dbReference>
<comment type="caution">
    <text evidence="3">The sequence shown here is derived from an EMBL/GenBank/DDBJ whole genome shotgun (WGS) entry which is preliminary data.</text>
</comment>
<evidence type="ECO:0000259" key="2">
    <source>
        <dbReference type="Pfam" id="PF23275"/>
    </source>
</evidence>
<reference evidence="3 4" key="1">
    <citation type="submission" date="2016-11" db="EMBL/GenBank/DDBJ databases">
        <title>Genome sequences of unsequenced Mycobacteria.</title>
        <authorList>
            <person name="Greninger A.L."/>
            <person name="Fang F."/>
            <person name="Jerome K.R."/>
        </authorList>
    </citation>
    <scope>NUCLEOTIDE SEQUENCE [LARGE SCALE GENOMIC DNA]</scope>
    <source>
        <strain evidence="3 4">M11</strain>
    </source>
</reference>
<dbReference type="InterPro" id="IPR054469">
    <property type="entry name" value="Pred_hydrolase_N"/>
</dbReference>